<feature type="domain" description="EngA-type G" evidence="12">
    <location>
        <begin position="180"/>
        <end position="355"/>
    </location>
</feature>
<feature type="binding site" evidence="9">
    <location>
        <begin position="233"/>
        <end position="237"/>
    </location>
    <ligand>
        <name>GTP</name>
        <dbReference type="ChEBI" id="CHEBI:37565"/>
        <label>2</label>
    </ligand>
</feature>
<dbReference type="PIRSF" id="PIRSF006485">
    <property type="entry name" value="GTP-binding_EngA"/>
    <property type="match status" value="1"/>
</dbReference>
<feature type="domain" description="EngA-type G" evidence="12">
    <location>
        <begin position="7"/>
        <end position="171"/>
    </location>
</feature>
<evidence type="ECO:0000256" key="1">
    <source>
        <dbReference type="ARBA" id="ARBA00008279"/>
    </source>
</evidence>
<keyword evidence="4 11" id="KW-0677">Repeat</keyword>
<reference evidence="13" key="1">
    <citation type="thesis" date="2015" institute="Rutgers" country="The State University of New Jersey, 14 College Farm Rd., New Brunswick, NJ, USA">
        <title>Ammonia toxicity in bacteria and its implications for treatment of and resource recovery from highly nitrogenous organic wastes.</title>
        <authorList>
            <person name="Luther A.K."/>
        </authorList>
    </citation>
    <scope>NUCLEOTIDE SEQUENCE</scope>
    <source>
        <strain evidence="13">RT-10B</strain>
    </source>
</reference>
<keyword evidence="5 9" id="KW-0547">Nucleotide-binding</keyword>
<dbReference type="Pfam" id="PF01926">
    <property type="entry name" value="MMR_HSR1"/>
    <property type="match status" value="2"/>
</dbReference>
<dbReference type="Pfam" id="PF14714">
    <property type="entry name" value="KH_dom-like"/>
    <property type="match status" value="1"/>
</dbReference>
<evidence type="ECO:0000256" key="6">
    <source>
        <dbReference type="ARBA" id="ARBA00023134"/>
    </source>
</evidence>
<feature type="binding site" evidence="9">
    <location>
        <begin position="123"/>
        <end position="126"/>
    </location>
    <ligand>
        <name>GTP</name>
        <dbReference type="ChEBI" id="CHEBI:37565"/>
        <label>1</label>
    </ligand>
</feature>
<comment type="caution">
    <text evidence="13">The sequence shown here is derived from an EMBL/GenBank/DDBJ whole genome shotgun (WGS) entry which is preliminary data.</text>
</comment>
<gene>
    <name evidence="9" type="primary">der</name>
    <name evidence="13" type="ORF">UF10_03315</name>
</gene>
<keyword evidence="6 9" id="KW-0342">GTP-binding</keyword>
<dbReference type="InterPro" id="IPR015946">
    <property type="entry name" value="KH_dom-like_a/b"/>
</dbReference>
<dbReference type="RefSeq" id="WP_106776410.1">
    <property type="nucleotide sequence ID" value="NZ_JYGE01000003.1"/>
</dbReference>
<dbReference type="PROSITE" id="PS51712">
    <property type="entry name" value="G_ENGA"/>
    <property type="match status" value="2"/>
</dbReference>
<dbReference type="InterPro" id="IPR016484">
    <property type="entry name" value="GTPase_Der"/>
</dbReference>
<dbReference type="FunFam" id="3.30.300.20:FF:000004">
    <property type="entry name" value="GTPase Der"/>
    <property type="match status" value="1"/>
</dbReference>
<dbReference type="PANTHER" id="PTHR43834:SF6">
    <property type="entry name" value="GTPASE DER"/>
    <property type="match status" value="1"/>
</dbReference>
<dbReference type="GO" id="GO:0042254">
    <property type="term" value="P:ribosome biogenesis"/>
    <property type="evidence" value="ECO:0007669"/>
    <property type="project" value="UniProtKB-KW"/>
</dbReference>
<keyword evidence="3 9" id="KW-0690">Ribosome biogenesis</keyword>
<feature type="binding site" evidence="9">
    <location>
        <begin position="186"/>
        <end position="193"/>
    </location>
    <ligand>
        <name>GTP</name>
        <dbReference type="ChEBI" id="CHEBI:37565"/>
        <label>2</label>
    </ligand>
</feature>
<dbReference type="HAMAP" id="MF_00195">
    <property type="entry name" value="GTPase_Der"/>
    <property type="match status" value="1"/>
</dbReference>
<dbReference type="Proteomes" id="UP000241434">
    <property type="component" value="Unassembled WGS sequence"/>
</dbReference>
<feature type="binding site" evidence="9">
    <location>
        <begin position="13"/>
        <end position="20"/>
    </location>
    <ligand>
        <name>GTP</name>
        <dbReference type="ChEBI" id="CHEBI:37565"/>
        <label>1</label>
    </ligand>
</feature>
<name>A0A2P7Q124_9FIRM</name>
<dbReference type="SUPFAM" id="SSF52540">
    <property type="entry name" value="P-loop containing nucleoside triphosphate hydrolases"/>
    <property type="match status" value="2"/>
</dbReference>
<dbReference type="FunFam" id="3.40.50.300:FF:000057">
    <property type="entry name" value="GTPase Der"/>
    <property type="match status" value="1"/>
</dbReference>
<evidence type="ECO:0000256" key="10">
    <source>
        <dbReference type="PROSITE-ProRule" id="PRU01049"/>
    </source>
</evidence>
<organism evidence="13 14">
    <name type="scientific">Peptostreptococcus russellii</name>
    <dbReference type="NCBI Taxonomy" id="215200"/>
    <lineage>
        <taxon>Bacteria</taxon>
        <taxon>Bacillati</taxon>
        <taxon>Bacillota</taxon>
        <taxon>Clostridia</taxon>
        <taxon>Peptostreptococcales</taxon>
        <taxon>Peptostreptococcaceae</taxon>
        <taxon>Peptostreptococcus</taxon>
    </lineage>
</organism>
<dbReference type="Gene3D" id="3.30.300.20">
    <property type="match status" value="1"/>
</dbReference>
<dbReference type="NCBIfam" id="TIGR03594">
    <property type="entry name" value="GTPase_EngA"/>
    <property type="match status" value="1"/>
</dbReference>
<dbReference type="EMBL" id="JYGE01000003">
    <property type="protein sequence ID" value="PSJ31673.1"/>
    <property type="molecule type" value="Genomic_DNA"/>
</dbReference>
<dbReference type="InterPro" id="IPR006073">
    <property type="entry name" value="GTP-bd"/>
</dbReference>
<feature type="binding site" evidence="9">
    <location>
        <begin position="298"/>
        <end position="301"/>
    </location>
    <ligand>
        <name>GTP</name>
        <dbReference type="ChEBI" id="CHEBI:37565"/>
        <label>2</label>
    </ligand>
</feature>
<evidence type="ECO:0000256" key="2">
    <source>
        <dbReference type="ARBA" id="ARBA00020953"/>
    </source>
</evidence>
<evidence type="ECO:0000256" key="5">
    <source>
        <dbReference type="ARBA" id="ARBA00022741"/>
    </source>
</evidence>
<evidence type="ECO:0000256" key="8">
    <source>
        <dbReference type="ARBA" id="ARBA00053470"/>
    </source>
</evidence>
<proteinExistence type="inferred from homology"/>
<dbReference type="GO" id="GO:0005525">
    <property type="term" value="F:GTP binding"/>
    <property type="evidence" value="ECO:0007669"/>
    <property type="project" value="UniProtKB-UniRule"/>
</dbReference>
<keyword evidence="14" id="KW-1185">Reference proteome</keyword>
<protein>
    <recommendedName>
        <fullName evidence="2 9">GTPase Der</fullName>
    </recommendedName>
    <alternativeName>
        <fullName evidence="7 9">GTP-binding protein EngA</fullName>
    </alternativeName>
</protein>
<feature type="binding site" evidence="9">
    <location>
        <begin position="60"/>
        <end position="64"/>
    </location>
    <ligand>
        <name>GTP</name>
        <dbReference type="ChEBI" id="CHEBI:37565"/>
        <label>1</label>
    </ligand>
</feature>
<dbReference type="InterPro" id="IPR031166">
    <property type="entry name" value="G_ENGA"/>
</dbReference>
<dbReference type="CDD" id="cd01895">
    <property type="entry name" value="EngA2"/>
    <property type="match status" value="1"/>
</dbReference>
<comment type="subunit">
    <text evidence="9">Associates with the 50S ribosomal subunit.</text>
</comment>
<dbReference type="AlphaFoldDB" id="A0A2P7Q124"/>
<dbReference type="InterPro" id="IPR005225">
    <property type="entry name" value="Small_GTP-bd"/>
</dbReference>
<dbReference type="GO" id="GO:0043022">
    <property type="term" value="F:ribosome binding"/>
    <property type="evidence" value="ECO:0007669"/>
    <property type="project" value="TreeGrafter"/>
</dbReference>
<comment type="similarity">
    <text evidence="1 9 10 11">Belongs to the TRAFAC class TrmE-Era-EngA-EngB-Septin-like GTPase superfamily. EngA (Der) GTPase family.</text>
</comment>
<evidence type="ECO:0000313" key="14">
    <source>
        <dbReference type="Proteomes" id="UP000241434"/>
    </source>
</evidence>
<dbReference type="PANTHER" id="PTHR43834">
    <property type="entry name" value="GTPASE DER"/>
    <property type="match status" value="1"/>
</dbReference>
<evidence type="ECO:0000256" key="3">
    <source>
        <dbReference type="ARBA" id="ARBA00022517"/>
    </source>
</evidence>
<dbReference type="InterPro" id="IPR032859">
    <property type="entry name" value="KH_dom-like"/>
</dbReference>
<evidence type="ECO:0000256" key="9">
    <source>
        <dbReference type="HAMAP-Rule" id="MF_00195"/>
    </source>
</evidence>
<sequence length="441" mass="49387">MSNENRPIVAVVGRPNVGKSTIFNKLTGKKISIVEDTPGVTRDRIFGEVEWLNKYFTIIDTGGIEPDSDDIIVSQMRDQAMLAIDMAHVILFIVDGKGGLTAADREVAEILRKTKKAVILVVNKVDSKSQENLIYDFYELGLGNPVPVSGANSIGLGDLLDDIVESFPDGLDTQYDESIIKVAITGKPNAGKSSILNNILGEERVIVSPIAGTTRDAIDTYVERDDNKFLLIDTAGIRRRSKVYERVEKFSVLRAMTAVDRADVVLIVIDATEGVTEQDTKVAGLAHDEGKGCIFVVNKWDLIEKDNKTMINFRNQIKTKFPFMNYAPILFVSALTNQRINKILQTVMDVSYEQNRTVTTSVLNEVLGEAVMLNQPPSDKGRRLKIYYGTQTGTKPPTFTLFINDKKLTHFSYTRYLENRLRENFGFEGTSIKIEYKQKRR</sequence>
<dbReference type="PRINTS" id="PR00326">
    <property type="entry name" value="GTP1OBG"/>
</dbReference>
<evidence type="ECO:0000256" key="4">
    <source>
        <dbReference type="ARBA" id="ARBA00022737"/>
    </source>
</evidence>
<dbReference type="FunFam" id="3.40.50.300:FF:000040">
    <property type="entry name" value="GTPase Der"/>
    <property type="match status" value="1"/>
</dbReference>
<dbReference type="InterPro" id="IPR027417">
    <property type="entry name" value="P-loop_NTPase"/>
</dbReference>
<dbReference type="Gene3D" id="3.40.50.300">
    <property type="entry name" value="P-loop containing nucleotide triphosphate hydrolases"/>
    <property type="match status" value="2"/>
</dbReference>
<accession>A0A2P7Q124</accession>
<dbReference type="NCBIfam" id="TIGR00231">
    <property type="entry name" value="small_GTP"/>
    <property type="match status" value="2"/>
</dbReference>
<comment type="function">
    <text evidence="8 9 11">GTPase that plays an essential role in the late steps of ribosome biogenesis.</text>
</comment>
<evidence type="ECO:0000256" key="11">
    <source>
        <dbReference type="RuleBase" id="RU004481"/>
    </source>
</evidence>
<evidence type="ECO:0000259" key="12">
    <source>
        <dbReference type="PROSITE" id="PS51712"/>
    </source>
</evidence>
<dbReference type="CDD" id="cd01894">
    <property type="entry name" value="EngA1"/>
    <property type="match status" value="1"/>
</dbReference>
<dbReference type="OrthoDB" id="9805918at2"/>
<evidence type="ECO:0000256" key="7">
    <source>
        <dbReference type="ARBA" id="ARBA00032345"/>
    </source>
</evidence>
<evidence type="ECO:0000313" key="13">
    <source>
        <dbReference type="EMBL" id="PSJ31673.1"/>
    </source>
</evidence>